<feature type="compositionally biased region" description="Basic and acidic residues" evidence="2">
    <location>
        <begin position="61"/>
        <end position="70"/>
    </location>
</feature>
<dbReference type="EMBL" id="JAGEUA010000009">
    <property type="protein sequence ID" value="KAL0966463.1"/>
    <property type="molecule type" value="Genomic_DNA"/>
</dbReference>
<evidence type="ECO:0000313" key="3">
    <source>
        <dbReference type="EMBL" id="KAL0966463.1"/>
    </source>
</evidence>
<dbReference type="Proteomes" id="UP001557470">
    <property type="component" value="Unassembled WGS sequence"/>
</dbReference>
<feature type="region of interest" description="Disordered" evidence="2">
    <location>
        <begin position="334"/>
        <end position="536"/>
    </location>
</feature>
<evidence type="ECO:0000256" key="2">
    <source>
        <dbReference type="SAM" id="MobiDB-lite"/>
    </source>
</evidence>
<evidence type="ECO:0000313" key="4">
    <source>
        <dbReference type="Proteomes" id="UP001557470"/>
    </source>
</evidence>
<accession>A0ABD0WV12</accession>
<comment type="caution">
    <text evidence="3">The sequence shown here is derived from an EMBL/GenBank/DDBJ whole genome shotgun (WGS) entry which is preliminary data.</text>
</comment>
<dbReference type="PANTHER" id="PTHR21595:SF1">
    <property type="entry name" value="CALMODULIN-REGULATED SPECTRIN-ASSOCIATED PROTEIN 2"/>
    <property type="match status" value="1"/>
</dbReference>
<protein>
    <submittedName>
        <fullName evidence="3">Uncharacterized protein</fullName>
    </submittedName>
</protein>
<feature type="compositionally biased region" description="Basic residues" evidence="2">
    <location>
        <begin position="633"/>
        <end position="649"/>
    </location>
</feature>
<feature type="compositionally biased region" description="Polar residues" evidence="2">
    <location>
        <begin position="341"/>
        <end position="351"/>
    </location>
</feature>
<dbReference type="PANTHER" id="PTHR21595">
    <property type="entry name" value="PATRONIN"/>
    <property type="match status" value="1"/>
</dbReference>
<feature type="region of interest" description="Disordered" evidence="2">
    <location>
        <begin position="572"/>
        <end position="686"/>
    </location>
</feature>
<feature type="compositionally biased region" description="Basic and acidic residues" evidence="2">
    <location>
        <begin position="572"/>
        <end position="632"/>
    </location>
</feature>
<name>A0ABD0WV12_UMBPY</name>
<feature type="compositionally biased region" description="Basic and acidic residues" evidence="2">
    <location>
        <begin position="474"/>
        <end position="490"/>
    </location>
</feature>
<dbReference type="InterPro" id="IPR031372">
    <property type="entry name" value="CAMSAP_CC1"/>
</dbReference>
<feature type="coiled-coil region" evidence="1">
    <location>
        <begin position="279"/>
        <end position="309"/>
    </location>
</feature>
<gene>
    <name evidence="3" type="ORF">UPYG_G00295580</name>
</gene>
<feature type="compositionally biased region" description="Polar residues" evidence="2">
    <location>
        <begin position="1"/>
        <end position="13"/>
    </location>
</feature>
<keyword evidence="4" id="KW-1185">Reference proteome</keyword>
<dbReference type="Pfam" id="PF17095">
    <property type="entry name" value="CAMSAP_CC1"/>
    <property type="match status" value="1"/>
</dbReference>
<dbReference type="AlphaFoldDB" id="A0ABD0WV12"/>
<sequence length="686" mass="75804">MRPTSTQPLQRKWTQGIHVRTEDIQESLDEDNSSLRDYSDMDPDCEAMTRSCPLPQGNGERGVRNGDRGLRSSPGPSSMAPTPLSHVPSPASSSGGSGGGVVRMTSFAEQKFRKLEGRSSGGTTPESSELNIPNTPPTRITMPESSSPAHPVQTTPSPRDHTHLLSSEMVHLKMKLEEKRRAIEAQKKKVEAAFTRHRQKMGRTAFLNVVRRKGVTSSPTSPIPGGSELDKPSHDLILSESLGRVERCKPDGAAPKSPCEEGAGVGAGEVDLGEYSRSIERLNTSLGFLQTEMQRLAQQQEKIMAMREQQKAWVIPPPEPSPHRQLRELRSNSVAGRGSVGSLSPILSSAGGSPRAPHRSPGGIKRRPASFHASTPRTPRPTELKVTPLRRMLNTPTSVDSLPRLRRFSPSQTQVTSFAYLGHDEGPMAPEEGQDKGTMGGAEKAQNHTKPPEEVAAAGRPSAGAQTSLSGTKPAKEQEQGKQEESRDAVAEEQLAGVMSQPGRDLVEVPLSELKPLDGQGLETSAEGNGGEHGEEHKMCCGFFYKDDGKGEEDMALKRAALLEKRLRREKETLEKKQQQELEQEQKKEEARVKAEEEQQKKEEDKQRRDYIKNEYMRRKHLKQVEDMDVRPRHGSLKKKNSHKIHPQRHYGVTNPPRQRHSRHSTTGELSLQYVPGLPQSGRQRQ</sequence>
<feature type="region of interest" description="Disordered" evidence="2">
    <location>
        <begin position="1"/>
        <end position="161"/>
    </location>
</feature>
<proteinExistence type="predicted"/>
<reference evidence="3 4" key="1">
    <citation type="submission" date="2024-06" db="EMBL/GenBank/DDBJ databases">
        <authorList>
            <person name="Pan Q."/>
            <person name="Wen M."/>
            <person name="Jouanno E."/>
            <person name="Zahm M."/>
            <person name="Klopp C."/>
            <person name="Cabau C."/>
            <person name="Louis A."/>
            <person name="Berthelot C."/>
            <person name="Parey E."/>
            <person name="Roest Crollius H."/>
            <person name="Montfort J."/>
            <person name="Robinson-Rechavi M."/>
            <person name="Bouchez O."/>
            <person name="Lampietro C."/>
            <person name="Lopez Roques C."/>
            <person name="Donnadieu C."/>
            <person name="Postlethwait J."/>
            <person name="Bobe J."/>
            <person name="Verreycken H."/>
            <person name="Guiguen Y."/>
        </authorList>
    </citation>
    <scope>NUCLEOTIDE SEQUENCE [LARGE SCALE GENOMIC DNA]</scope>
    <source>
        <strain evidence="3">Up_M1</strain>
        <tissue evidence="3">Testis</tissue>
    </source>
</reference>
<evidence type="ECO:0000256" key="1">
    <source>
        <dbReference type="SAM" id="Coils"/>
    </source>
</evidence>
<organism evidence="3 4">
    <name type="scientific">Umbra pygmaea</name>
    <name type="common">Eastern mudminnow</name>
    <dbReference type="NCBI Taxonomy" id="75934"/>
    <lineage>
        <taxon>Eukaryota</taxon>
        <taxon>Metazoa</taxon>
        <taxon>Chordata</taxon>
        <taxon>Craniata</taxon>
        <taxon>Vertebrata</taxon>
        <taxon>Euteleostomi</taxon>
        <taxon>Actinopterygii</taxon>
        <taxon>Neopterygii</taxon>
        <taxon>Teleostei</taxon>
        <taxon>Protacanthopterygii</taxon>
        <taxon>Esociformes</taxon>
        <taxon>Umbridae</taxon>
        <taxon>Umbra</taxon>
    </lineage>
</organism>
<keyword evidence="1" id="KW-0175">Coiled coil</keyword>
<dbReference type="InterPro" id="IPR032940">
    <property type="entry name" value="CAMSAP"/>
</dbReference>
<feature type="coiled-coil region" evidence="1">
    <location>
        <begin position="169"/>
        <end position="196"/>
    </location>
</feature>
<feature type="compositionally biased region" description="Polar residues" evidence="2">
    <location>
        <begin position="143"/>
        <end position="157"/>
    </location>
</feature>
<feature type="compositionally biased region" description="Polar residues" evidence="2">
    <location>
        <begin position="121"/>
        <end position="133"/>
    </location>
</feature>